<keyword evidence="2" id="KW-1185">Reference proteome</keyword>
<accession>A0A9P0IVK6</accession>
<name>A0A9P0IVK6_APHGO</name>
<reference evidence="1" key="2">
    <citation type="submission" date="2022-10" db="EMBL/GenBank/DDBJ databases">
        <authorList>
            <consortium name="ENA_rothamsted_submissions"/>
            <consortium name="culmorum"/>
            <person name="King R."/>
        </authorList>
    </citation>
    <scope>NUCLEOTIDE SEQUENCE</scope>
</reference>
<dbReference type="Proteomes" id="UP001154329">
    <property type="component" value="Chromosome 2"/>
</dbReference>
<sequence>MQIDPQYESYGSLYHKIQNDSTDFHNTVTFLFDAMKQTNLTIETEIDYLKSVTNQTTETVEVIKKLLNRILRNDQDAKQELIKKRCILGRIKLDSSCHLAVLKLELKSLGNRQKIKIPTYTYNNYSSWYLKKLNVQRLFRIWSNMIIKTVNMSIDKTNN</sequence>
<gene>
    <name evidence="1" type="ORF">APHIGO_LOCUS4284</name>
</gene>
<dbReference type="EMBL" id="OU899035">
    <property type="protein sequence ID" value="CAH1721168.1"/>
    <property type="molecule type" value="Genomic_DNA"/>
</dbReference>
<proteinExistence type="predicted"/>
<organism evidence="1 2">
    <name type="scientific">Aphis gossypii</name>
    <name type="common">Cotton aphid</name>
    <dbReference type="NCBI Taxonomy" id="80765"/>
    <lineage>
        <taxon>Eukaryota</taxon>
        <taxon>Metazoa</taxon>
        <taxon>Ecdysozoa</taxon>
        <taxon>Arthropoda</taxon>
        <taxon>Hexapoda</taxon>
        <taxon>Insecta</taxon>
        <taxon>Pterygota</taxon>
        <taxon>Neoptera</taxon>
        <taxon>Paraneoptera</taxon>
        <taxon>Hemiptera</taxon>
        <taxon>Sternorrhyncha</taxon>
        <taxon>Aphidomorpha</taxon>
        <taxon>Aphidoidea</taxon>
        <taxon>Aphididae</taxon>
        <taxon>Aphidini</taxon>
        <taxon>Aphis</taxon>
        <taxon>Aphis</taxon>
    </lineage>
</organism>
<reference evidence="1" key="1">
    <citation type="submission" date="2022-02" db="EMBL/GenBank/DDBJ databases">
        <authorList>
            <person name="King R."/>
        </authorList>
    </citation>
    <scope>NUCLEOTIDE SEQUENCE</scope>
</reference>
<dbReference type="AlphaFoldDB" id="A0A9P0IVK6"/>
<protein>
    <submittedName>
        <fullName evidence="1">Uncharacterized protein</fullName>
    </submittedName>
</protein>
<evidence type="ECO:0000313" key="2">
    <source>
        <dbReference type="Proteomes" id="UP001154329"/>
    </source>
</evidence>
<evidence type="ECO:0000313" key="1">
    <source>
        <dbReference type="EMBL" id="CAH1721168.1"/>
    </source>
</evidence>